<evidence type="ECO:0000313" key="2">
    <source>
        <dbReference type="EMBL" id="GAY33597.1"/>
    </source>
</evidence>
<name>A0A2H5N105_CITUN</name>
<organism evidence="2 3">
    <name type="scientific">Citrus unshiu</name>
    <name type="common">Satsuma mandarin</name>
    <name type="synonym">Citrus nobilis var. unshiu</name>
    <dbReference type="NCBI Taxonomy" id="55188"/>
    <lineage>
        <taxon>Eukaryota</taxon>
        <taxon>Viridiplantae</taxon>
        <taxon>Streptophyta</taxon>
        <taxon>Embryophyta</taxon>
        <taxon>Tracheophyta</taxon>
        <taxon>Spermatophyta</taxon>
        <taxon>Magnoliopsida</taxon>
        <taxon>eudicotyledons</taxon>
        <taxon>Gunneridae</taxon>
        <taxon>Pentapetalae</taxon>
        <taxon>rosids</taxon>
        <taxon>malvids</taxon>
        <taxon>Sapindales</taxon>
        <taxon>Rutaceae</taxon>
        <taxon>Aurantioideae</taxon>
        <taxon>Citrus</taxon>
    </lineage>
</organism>
<feature type="region of interest" description="Disordered" evidence="1">
    <location>
        <begin position="383"/>
        <end position="404"/>
    </location>
</feature>
<comment type="caution">
    <text evidence="2">The sequence shown here is derived from an EMBL/GenBank/DDBJ whole genome shotgun (WGS) entry which is preliminary data.</text>
</comment>
<keyword evidence="3" id="KW-1185">Reference proteome</keyword>
<sequence>MFIEMKIAPGQLSLPGWRLLTGLEVLWLDIFGEDISYGDLKGLYQLKKLADPLLKKGYRYGWFLTEGEWGRSIPAGNEIVQVWNFFNEDNITWTKGTCLVHEVGRKVSGVIEKFQFLQSEGDVLSTTRLVRAGLIEESFPSSSGGMGPFAEDFDAFFSRMSGSSFDTLGTSAKGDRPPVIPGGKGKLPVSFLGGSRGTLAAHKRKFDSLFTALGDLMEGELDPVANKQISHLTNYFFHFSESISTDMAMKVDKLDLSERYSRALKAAFYLSHGLRDLSGISVTQTEVERLRCESREEKVGEEVRALQRRLDDHARENSRLSRKLEEAESKHSELLSHKPEMMDKAFTLIITKVWSVEPELVVPRVEKWVDKSAILKAIEDKRATQAPLSHSPNQSSGVPQVDLPSVSDVHAGSSSLAASVPVDAPVEGNDSWGFLGYPRYPSDVFLALKW</sequence>
<proteinExistence type="predicted"/>
<dbReference type="EMBL" id="BDQV01001558">
    <property type="protein sequence ID" value="GAY33597.1"/>
    <property type="molecule type" value="Genomic_DNA"/>
</dbReference>
<gene>
    <name evidence="2" type="ORF">CUMW_275740</name>
</gene>
<evidence type="ECO:0000313" key="3">
    <source>
        <dbReference type="Proteomes" id="UP000236630"/>
    </source>
</evidence>
<evidence type="ECO:0000256" key="1">
    <source>
        <dbReference type="SAM" id="MobiDB-lite"/>
    </source>
</evidence>
<feature type="compositionally biased region" description="Polar residues" evidence="1">
    <location>
        <begin position="386"/>
        <end position="398"/>
    </location>
</feature>
<reference evidence="2 3" key="1">
    <citation type="journal article" date="2017" name="Front. Genet.">
        <title>Draft sequencing of the heterozygous diploid genome of Satsuma (Citrus unshiu Marc.) using a hybrid assembly approach.</title>
        <authorList>
            <person name="Shimizu T."/>
            <person name="Tanizawa Y."/>
            <person name="Mochizuki T."/>
            <person name="Nagasaki H."/>
            <person name="Yoshioka T."/>
            <person name="Toyoda A."/>
            <person name="Fujiyama A."/>
            <person name="Kaminuma E."/>
            <person name="Nakamura Y."/>
        </authorList>
    </citation>
    <scope>NUCLEOTIDE SEQUENCE [LARGE SCALE GENOMIC DNA]</scope>
    <source>
        <strain evidence="3">cv. Miyagawa wase</strain>
    </source>
</reference>
<dbReference type="AlphaFoldDB" id="A0A2H5N105"/>
<feature type="region of interest" description="Disordered" evidence="1">
    <location>
        <begin position="314"/>
        <end position="334"/>
    </location>
</feature>
<accession>A0A2H5N105</accession>
<protein>
    <submittedName>
        <fullName evidence="2">Uncharacterized protein</fullName>
    </submittedName>
</protein>
<dbReference type="Proteomes" id="UP000236630">
    <property type="component" value="Unassembled WGS sequence"/>
</dbReference>